<gene>
    <name evidence="3" type="ORF">Aph01nite_29540</name>
</gene>
<accession>A0A919Q8U9</accession>
<keyword evidence="2" id="KW-0732">Signal</keyword>
<dbReference type="SUPFAM" id="SSF50242">
    <property type="entry name" value="TIMP-like"/>
    <property type="match status" value="1"/>
</dbReference>
<proteinExistence type="predicted"/>
<dbReference type="InterPro" id="IPR008993">
    <property type="entry name" value="TIMP-like_OB-fold"/>
</dbReference>
<dbReference type="PROSITE" id="PS51257">
    <property type="entry name" value="PROKAR_LIPOPROTEIN"/>
    <property type="match status" value="1"/>
</dbReference>
<keyword evidence="4" id="KW-1185">Reference proteome</keyword>
<feature type="chain" id="PRO_5037869877" description="Tissue inhibitor of metalloproteinase" evidence="2">
    <location>
        <begin position="26"/>
        <end position="214"/>
    </location>
</feature>
<dbReference type="EMBL" id="BOOA01000020">
    <property type="protein sequence ID" value="GIH24644.1"/>
    <property type="molecule type" value="Genomic_DNA"/>
</dbReference>
<dbReference type="AlphaFoldDB" id="A0A919Q8U9"/>
<evidence type="ECO:0000313" key="3">
    <source>
        <dbReference type="EMBL" id="GIH24644.1"/>
    </source>
</evidence>
<dbReference type="Proteomes" id="UP000640052">
    <property type="component" value="Unassembled WGS sequence"/>
</dbReference>
<evidence type="ECO:0000256" key="2">
    <source>
        <dbReference type="SAM" id="SignalP"/>
    </source>
</evidence>
<evidence type="ECO:0000256" key="1">
    <source>
        <dbReference type="SAM" id="Phobius"/>
    </source>
</evidence>
<evidence type="ECO:0000313" key="4">
    <source>
        <dbReference type="Proteomes" id="UP000640052"/>
    </source>
</evidence>
<name>A0A919Q8U9_9ACTN</name>
<comment type="caution">
    <text evidence="3">The sequence shown here is derived from an EMBL/GenBank/DDBJ whole genome shotgun (WGS) entry which is preliminary data.</text>
</comment>
<keyword evidence="1" id="KW-1133">Transmembrane helix</keyword>
<feature type="signal peptide" evidence="2">
    <location>
        <begin position="1"/>
        <end position="25"/>
    </location>
</feature>
<reference evidence="3" key="1">
    <citation type="submission" date="2021-01" db="EMBL/GenBank/DDBJ databases">
        <title>Whole genome shotgun sequence of Acrocarpospora phusangensis NBRC 108782.</title>
        <authorList>
            <person name="Komaki H."/>
            <person name="Tamura T."/>
        </authorList>
    </citation>
    <scope>NUCLEOTIDE SEQUENCE</scope>
    <source>
        <strain evidence="3">NBRC 108782</strain>
    </source>
</reference>
<protein>
    <recommendedName>
        <fullName evidence="5">Tissue inhibitor of metalloproteinase</fullName>
    </recommendedName>
</protein>
<keyword evidence="1" id="KW-0812">Transmembrane</keyword>
<evidence type="ECO:0008006" key="5">
    <source>
        <dbReference type="Google" id="ProtNLM"/>
    </source>
</evidence>
<organism evidence="3 4">
    <name type="scientific">Acrocarpospora phusangensis</name>
    <dbReference type="NCBI Taxonomy" id="1070424"/>
    <lineage>
        <taxon>Bacteria</taxon>
        <taxon>Bacillati</taxon>
        <taxon>Actinomycetota</taxon>
        <taxon>Actinomycetes</taxon>
        <taxon>Streptosporangiales</taxon>
        <taxon>Streptosporangiaceae</taxon>
        <taxon>Acrocarpospora</taxon>
    </lineage>
</organism>
<dbReference type="Gene3D" id="2.40.50.120">
    <property type="match status" value="1"/>
</dbReference>
<dbReference type="RefSeq" id="WP_204041389.1">
    <property type="nucleotide sequence ID" value="NZ_BOOA01000020.1"/>
</dbReference>
<sequence length="214" mass="22643">MCHRLAVVLTLLAGFLVVSPGTAYACSCAPTKPKVRMDDSHAVFSGVVTEHETLGEPFASVAVFTMRVDSVYKGDLTATTQVKSSEHSSSCGAELAVGTRYLIFARTGDEFFGRDVPDAESVPLSTTLCSGNRAVTGSGPLTTENVQPDIFGTPATDLIPVLGTPRLIQTPTPPQPTTTTTAAQETGAASPWWLITLLPVAALLAYVLFRRKQT</sequence>
<feature type="transmembrane region" description="Helical" evidence="1">
    <location>
        <begin position="192"/>
        <end position="209"/>
    </location>
</feature>
<keyword evidence="1" id="KW-0472">Membrane</keyword>